<dbReference type="AlphaFoldDB" id="A0A4U1Z2V7"/>
<organism evidence="2 3">
    <name type="scientific">Vibrio kanaloae</name>
    <dbReference type="NCBI Taxonomy" id="170673"/>
    <lineage>
        <taxon>Bacteria</taxon>
        <taxon>Pseudomonadati</taxon>
        <taxon>Pseudomonadota</taxon>
        <taxon>Gammaproteobacteria</taxon>
        <taxon>Vibrionales</taxon>
        <taxon>Vibrionaceae</taxon>
        <taxon>Vibrio</taxon>
    </lineage>
</organism>
<evidence type="ECO:0000313" key="3">
    <source>
        <dbReference type="Proteomes" id="UP000307574"/>
    </source>
</evidence>
<keyword evidence="1" id="KW-0732">Signal</keyword>
<proteinExistence type="predicted"/>
<name>A0A4U1Z2V7_9VIBR</name>
<dbReference type="RefSeq" id="WP_136981047.1">
    <property type="nucleotide sequence ID" value="NZ_SYUV01000068.1"/>
</dbReference>
<dbReference type="Proteomes" id="UP000307574">
    <property type="component" value="Unassembled WGS sequence"/>
</dbReference>
<dbReference type="EMBL" id="SYUV01000068">
    <property type="protein sequence ID" value="TKF28180.1"/>
    <property type="molecule type" value="Genomic_DNA"/>
</dbReference>
<sequence length="185" mass="19175">MFINENYIKYSSKNGVKMNMLKKTLVASALVLGFSSMANAATATAVWTGEVPGSSHDDKIIITGPGGSSSGFTGTLTASEDGIFYSSAVIMESRENTGTVETPTVGELLDANWTISAADVVYDGRPVDGTVLKVNINGTKYDVGDALADVANRLTVKLEQTAPLAAADVAETTAQASLTMLASAI</sequence>
<protein>
    <submittedName>
        <fullName evidence="2">Uncharacterized protein</fullName>
    </submittedName>
</protein>
<accession>A0A4U1Z2V7</accession>
<comment type="caution">
    <text evidence="2">The sequence shown here is derived from an EMBL/GenBank/DDBJ whole genome shotgun (WGS) entry which is preliminary data.</text>
</comment>
<feature type="signal peptide" evidence="1">
    <location>
        <begin position="1"/>
        <end position="40"/>
    </location>
</feature>
<evidence type="ECO:0000256" key="1">
    <source>
        <dbReference type="SAM" id="SignalP"/>
    </source>
</evidence>
<gene>
    <name evidence="2" type="ORF">FCV50_18325</name>
</gene>
<feature type="chain" id="PRO_5020375547" evidence="1">
    <location>
        <begin position="41"/>
        <end position="185"/>
    </location>
</feature>
<evidence type="ECO:0000313" key="2">
    <source>
        <dbReference type="EMBL" id="TKF28180.1"/>
    </source>
</evidence>
<reference evidence="2 3" key="1">
    <citation type="submission" date="2019-04" db="EMBL/GenBank/DDBJ databases">
        <title>A reverse ecology approach based on a biological definition of microbial populations.</title>
        <authorList>
            <person name="Arevalo P."/>
            <person name="Vaninsberghe D."/>
            <person name="Elsherbini J."/>
            <person name="Gore J."/>
            <person name="Polz M."/>
        </authorList>
    </citation>
    <scope>NUCLEOTIDE SEQUENCE [LARGE SCALE GENOMIC DNA]</scope>
    <source>
        <strain evidence="2 3">10N.261.46.F4</strain>
    </source>
</reference>